<sequence>MTAAHPAELHRRGQPLTGLYPGWEMGQRISGPAGMDILILQHPRTKEEAYWWLSPDGEILACHALALRGTWQEALVKTLDPVLQPLSASLLDGAAPLPSEDDLLNEPLPLLRALPAPARLQLVTLWFQTARAAMHVISLTALLEHENESPFPPAFIQKLFRTRLAGPHSLACSPFNGDIIRTELTITLEQGIACRFTDPQEELTFYLFWPHGDEGNTSPETIPPIFYLPKASLLVGEGLFTPLVPTFLLSWFIGTPHCVEELKQARPFTLEDYGVGHASALWDNLSSPKKTTERGKAGQILSSFPFSSLLWGQAAFLRPLGETPFTPLEDEIHNKPTQKRAQKPYQPRKKKRKKGRKRRS</sequence>
<reference evidence="2 3" key="1">
    <citation type="submission" date="2022-07" db="EMBL/GenBank/DDBJ databases">
        <title>Bombella genomes.</title>
        <authorList>
            <person name="Harer L."/>
            <person name="Styblova S."/>
            <person name="Ehrmann M."/>
        </authorList>
    </citation>
    <scope>NUCLEOTIDE SEQUENCE [LARGE SCALE GENOMIC DNA]</scope>
    <source>
        <strain evidence="2 3">TMW 2.2558</strain>
    </source>
</reference>
<feature type="region of interest" description="Disordered" evidence="1">
    <location>
        <begin position="327"/>
        <end position="360"/>
    </location>
</feature>
<protein>
    <submittedName>
        <fullName evidence="2">Uncharacterized protein</fullName>
    </submittedName>
</protein>
<accession>A0ABT3W883</accession>
<organism evidence="2 3">
    <name type="scientific">Bombella saccharophila</name>
    <dbReference type="NCBI Taxonomy" id="2967338"/>
    <lineage>
        <taxon>Bacteria</taxon>
        <taxon>Pseudomonadati</taxon>
        <taxon>Pseudomonadota</taxon>
        <taxon>Alphaproteobacteria</taxon>
        <taxon>Acetobacterales</taxon>
        <taxon>Acetobacteraceae</taxon>
        <taxon>Bombella</taxon>
    </lineage>
</organism>
<dbReference type="EMBL" id="JANIDW010000005">
    <property type="protein sequence ID" value="MCX5615290.1"/>
    <property type="molecule type" value="Genomic_DNA"/>
</dbReference>
<comment type="caution">
    <text evidence="2">The sequence shown here is derived from an EMBL/GenBank/DDBJ whole genome shotgun (WGS) entry which is preliminary data.</text>
</comment>
<evidence type="ECO:0000313" key="3">
    <source>
        <dbReference type="Proteomes" id="UP001165648"/>
    </source>
</evidence>
<proteinExistence type="predicted"/>
<evidence type="ECO:0000313" key="2">
    <source>
        <dbReference type="EMBL" id="MCX5615290.1"/>
    </source>
</evidence>
<gene>
    <name evidence="2" type="ORF">NQF64_08565</name>
</gene>
<name>A0ABT3W883_9PROT</name>
<keyword evidence="3" id="KW-1185">Reference proteome</keyword>
<dbReference type="RefSeq" id="WP_099027448.1">
    <property type="nucleotide sequence ID" value="NZ_JANIDW010000005.1"/>
</dbReference>
<evidence type="ECO:0000256" key="1">
    <source>
        <dbReference type="SAM" id="MobiDB-lite"/>
    </source>
</evidence>
<dbReference type="Proteomes" id="UP001165648">
    <property type="component" value="Unassembled WGS sequence"/>
</dbReference>
<feature type="compositionally biased region" description="Basic residues" evidence="1">
    <location>
        <begin position="336"/>
        <end position="360"/>
    </location>
</feature>